<keyword evidence="3" id="KW-1185">Reference proteome</keyword>
<evidence type="ECO:0000313" key="3">
    <source>
        <dbReference type="Proteomes" id="UP000326396"/>
    </source>
</evidence>
<name>A0A5N6MS23_9ASTR</name>
<dbReference type="EMBL" id="SZYD01000015">
    <property type="protein sequence ID" value="KAD3642307.1"/>
    <property type="molecule type" value="Genomic_DNA"/>
</dbReference>
<evidence type="ECO:0000256" key="1">
    <source>
        <dbReference type="SAM" id="MobiDB-lite"/>
    </source>
</evidence>
<evidence type="ECO:0000313" key="2">
    <source>
        <dbReference type="EMBL" id="KAD3642307.1"/>
    </source>
</evidence>
<feature type="compositionally biased region" description="Polar residues" evidence="1">
    <location>
        <begin position="29"/>
        <end position="43"/>
    </location>
</feature>
<feature type="region of interest" description="Disordered" evidence="1">
    <location>
        <begin position="1"/>
        <end position="91"/>
    </location>
</feature>
<reference evidence="2 3" key="1">
    <citation type="submission" date="2019-05" db="EMBL/GenBank/DDBJ databases">
        <title>Mikania micrantha, genome provides insights into the molecular mechanism of rapid growth.</title>
        <authorList>
            <person name="Liu B."/>
        </authorList>
    </citation>
    <scope>NUCLEOTIDE SEQUENCE [LARGE SCALE GENOMIC DNA]</scope>
    <source>
        <strain evidence="2">NLD-2019</strain>
        <tissue evidence="2">Leaf</tissue>
    </source>
</reference>
<protein>
    <submittedName>
        <fullName evidence="2">Uncharacterized protein</fullName>
    </submittedName>
</protein>
<dbReference type="AlphaFoldDB" id="A0A5N6MS23"/>
<gene>
    <name evidence="2" type="ORF">E3N88_31531</name>
</gene>
<feature type="compositionally biased region" description="Pro residues" evidence="1">
    <location>
        <begin position="62"/>
        <end position="71"/>
    </location>
</feature>
<comment type="caution">
    <text evidence="2">The sequence shown here is derived from an EMBL/GenBank/DDBJ whole genome shotgun (WGS) entry which is preliminary data.</text>
</comment>
<sequence length="147" mass="16654">MKPLSKKKIESENASEEPAPDQKVGEPVESSSSGKYTTTQSDATGRCFVNLNESDEEVEMDMPPPTSPQRPPGRNNKGKRPQTSSSTDYKDTLDTISESLQKFVDIKEQKQYNNDMKLLWTPTDHLTGRAREIAEKTKDRIMKKYNL</sequence>
<organism evidence="2 3">
    <name type="scientific">Mikania micrantha</name>
    <name type="common">bitter vine</name>
    <dbReference type="NCBI Taxonomy" id="192012"/>
    <lineage>
        <taxon>Eukaryota</taxon>
        <taxon>Viridiplantae</taxon>
        <taxon>Streptophyta</taxon>
        <taxon>Embryophyta</taxon>
        <taxon>Tracheophyta</taxon>
        <taxon>Spermatophyta</taxon>
        <taxon>Magnoliopsida</taxon>
        <taxon>eudicotyledons</taxon>
        <taxon>Gunneridae</taxon>
        <taxon>Pentapetalae</taxon>
        <taxon>asterids</taxon>
        <taxon>campanulids</taxon>
        <taxon>Asterales</taxon>
        <taxon>Asteraceae</taxon>
        <taxon>Asteroideae</taxon>
        <taxon>Heliantheae alliance</taxon>
        <taxon>Eupatorieae</taxon>
        <taxon>Mikania</taxon>
    </lineage>
</organism>
<proteinExistence type="predicted"/>
<dbReference type="Proteomes" id="UP000326396">
    <property type="component" value="Linkage Group LG5"/>
</dbReference>
<accession>A0A5N6MS23</accession>